<feature type="signal peptide" evidence="1">
    <location>
        <begin position="1"/>
        <end position="23"/>
    </location>
</feature>
<proteinExistence type="predicted"/>
<keyword evidence="1" id="KW-0732">Signal</keyword>
<dbReference type="AlphaFoldDB" id="A0A151JLJ0"/>
<feature type="chain" id="PRO_5007582898" evidence="1">
    <location>
        <begin position="24"/>
        <end position="124"/>
    </location>
</feature>
<dbReference type="Proteomes" id="UP000075349">
    <property type="component" value="Unassembled WGS sequence"/>
</dbReference>
<evidence type="ECO:0000256" key="1">
    <source>
        <dbReference type="SAM" id="SignalP"/>
    </source>
</evidence>
<organism evidence="2 3">
    <name type="scientific">Vibrio cidicii</name>
    <dbReference type="NCBI Taxonomy" id="1763883"/>
    <lineage>
        <taxon>Bacteria</taxon>
        <taxon>Pseudomonadati</taxon>
        <taxon>Pseudomonadota</taxon>
        <taxon>Gammaproteobacteria</taxon>
        <taxon>Vibrionales</taxon>
        <taxon>Vibrionaceae</taxon>
        <taxon>Vibrio</taxon>
    </lineage>
</organism>
<gene>
    <name evidence="2" type="ORF">AUQ44_15355</name>
</gene>
<reference evidence="3" key="1">
    <citation type="submission" date="2015-12" db="EMBL/GenBank/DDBJ databases">
        <authorList>
            <person name="Tarr C.L."/>
            <person name="Gladney L.M."/>
        </authorList>
    </citation>
    <scope>NUCLEOTIDE SEQUENCE [LARGE SCALE GENOMIC DNA]</scope>
    <source>
        <strain evidence="3">2756-81</strain>
    </source>
</reference>
<evidence type="ECO:0000313" key="2">
    <source>
        <dbReference type="EMBL" id="KYN26403.1"/>
    </source>
</evidence>
<dbReference type="EMBL" id="LOMK01000001">
    <property type="protein sequence ID" value="KYN26403.1"/>
    <property type="molecule type" value="Genomic_DNA"/>
</dbReference>
<accession>A0A151JLJ0</accession>
<evidence type="ECO:0000313" key="3">
    <source>
        <dbReference type="Proteomes" id="UP000075349"/>
    </source>
</evidence>
<sequence>MKTGKISVLGLLFFLPLSHGVLAETTSVDETLLNRYVKGRVFVEQVVGDHSDTRCLACTAQSVIEFDTQTPTAMYSLPGEENGYTSIYKYENQTIRLNGVLFHIKADGSQVVLESETGVVFLSN</sequence>
<comment type="caution">
    <text evidence="2">The sequence shown here is derived from an EMBL/GenBank/DDBJ whole genome shotgun (WGS) entry which is preliminary data.</text>
</comment>
<protein>
    <submittedName>
        <fullName evidence="2">Uncharacterized protein</fullName>
    </submittedName>
</protein>
<name>A0A151JLJ0_9VIBR</name>